<reference evidence="1 2" key="1">
    <citation type="journal article" date="2014" name="Appl. Environ. Microbiol.">
        <title>Insights into the Microbial Degradation of Rubber and Gutta-Percha by Analysis of the Complete Genome of Nocardia nova SH22a.</title>
        <authorList>
            <person name="Luo Q."/>
            <person name="Hiessl S."/>
            <person name="Poehlein A."/>
            <person name="Daniel R."/>
            <person name="Steinbuchel A."/>
        </authorList>
    </citation>
    <scope>NUCLEOTIDE SEQUENCE [LARGE SCALE GENOMIC DNA]</scope>
    <source>
        <strain evidence="1">SH22a</strain>
    </source>
</reference>
<evidence type="ECO:0000313" key="1">
    <source>
        <dbReference type="EMBL" id="AHH18554.1"/>
    </source>
</evidence>
<dbReference type="AlphaFoldDB" id="W5THB7"/>
<dbReference type="EMBL" id="CP006850">
    <property type="protein sequence ID" value="AHH18554.1"/>
    <property type="molecule type" value="Genomic_DNA"/>
</dbReference>
<evidence type="ECO:0000313" key="2">
    <source>
        <dbReference type="Proteomes" id="UP000019150"/>
    </source>
</evidence>
<sequence length="40" mass="4281">MGVNVPPKAEKRLGFRQVDLLTTNGAVAQAFSGVHVPFDL</sequence>
<accession>W5THB7</accession>
<keyword evidence="2" id="KW-1185">Reference proteome</keyword>
<dbReference type="Proteomes" id="UP000019150">
    <property type="component" value="Chromosome"/>
</dbReference>
<proteinExistence type="predicted"/>
<organism evidence="1 2">
    <name type="scientific">Nocardia nova SH22a</name>
    <dbReference type="NCBI Taxonomy" id="1415166"/>
    <lineage>
        <taxon>Bacteria</taxon>
        <taxon>Bacillati</taxon>
        <taxon>Actinomycetota</taxon>
        <taxon>Actinomycetes</taxon>
        <taxon>Mycobacteriales</taxon>
        <taxon>Nocardiaceae</taxon>
        <taxon>Nocardia</taxon>
    </lineage>
</organism>
<gene>
    <name evidence="1" type="ORF">NONO_c37700</name>
</gene>
<dbReference type="HOGENOM" id="CLU_3293172_0_0_11"/>
<name>W5THB7_9NOCA</name>
<protein>
    <submittedName>
        <fullName evidence="1">Uncharacterized protein</fullName>
    </submittedName>
</protein>
<dbReference type="KEGG" id="nno:NONO_c37700"/>